<dbReference type="AlphaFoldDB" id="A0A8J2LED7"/>
<keyword evidence="2" id="KW-1185">Reference proteome</keyword>
<comment type="caution">
    <text evidence="1">The sequence shown here is derived from an EMBL/GenBank/DDBJ whole genome shotgun (WGS) entry which is preliminary data.</text>
</comment>
<reference evidence="1" key="1">
    <citation type="submission" date="2021-06" db="EMBL/GenBank/DDBJ databases">
        <authorList>
            <person name="Hodson N. C."/>
            <person name="Mongue J. A."/>
            <person name="Jaron S. K."/>
        </authorList>
    </citation>
    <scope>NUCLEOTIDE SEQUENCE</scope>
</reference>
<dbReference type="EMBL" id="CAJVCH010554525">
    <property type="protein sequence ID" value="CAG7830138.1"/>
    <property type="molecule type" value="Genomic_DNA"/>
</dbReference>
<protein>
    <submittedName>
        <fullName evidence="1">Uncharacterized protein</fullName>
    </submittedName>
</protein>
<organism evidence="1 2">
    <name type="scientific">Allacma fusca</name>
    <dbReference type="NCBI Taxonomy" id="39272"/>
    <lineage>
        <taxon>Eukaryota</taxon>
        <taxon>Metazoa</taxon>
        <taxon>Ecdysozoa</taxon>
        <taxon>Arthropoda</taxon>
        <taxon>Hexapoda</taxon>
        <taxon>Collembola</taxon>
        <taxon>Symphypleona</taxon>
        <taxon>Sminthuridae</taxon>
        <taxon>Allacma</taxon>
    </lineage>
</organism>
<accession>A0A8J2LED7</accession>
<evidence type="ECO:0000313" key="1">
    <source>
        <dbReference type="EMBL" id="CAG7830138.1"/>
    </source>
</evidence>
<feature type="non-terminal residue" evidence="1">
    <location>
        <position position="1"/>
    </location>
</feature>
<name>A0A8J2LED7_9HEXA</name>
<proteinExistence type="predicted"/>
<dbReference type="Proteomes" id="UP000708208">
    <property type="component" value="Unassembled WGS sequence"/>
</dbReference>
<gene>
    <name evidence="1" type="ORF">AFUS01_LOCUS39964</name>
</gene>
<sequence length="70" mass="7494">MEVVNGLNASLKLRGYRSCECSRNLAQVPPLGSEMFIATGKTCIVAAFAYAIEGTDLVFLVAIKVQGNEN</sequence>
<evidence type="ECO:0000313" key="2">
    <source>
        <dbReference type="Proteomes" id="UP000708208"/>
    </source>
</evidence>
<feature type="non-terminal residue" evidence="1">
    <location>
        <position position="70"/>
    </location>
</feature>